<gene>
    <name evidence="1" type="ORF">R1flu_018817</name>
</gene>
<evidence type="ECO:0000313" key="2">
    <source>
        <dbReference type="Proteomes" id="UP001605036"/>
    </source>
</evidence>
<comment type="caution">
    <text evidence="1">The sequence shown here is derived from an EMBL/GenBank/DDBJ whole genome shotgun (WGS) entry which is preliminary data.</text>
</comment>
<dbReference type="AlphaFoldDB" id="A0ABD1ZKT7"/>
<dbReference type="Proteomes" id="UP001605036">
    <property type="component" value="Unassembled WGS sequence"/>
</dbReference>
<proteinExistence type="predicted"/>
<dbReference type="EMBL" id="JBHFFA010000001">
    <property type="protein sequence ID" value="KAL2650689.1"/>
    <property type="molecule type" value="Genomic_DNA"/>
</dbReference>
<protein>
    <recommendedName>
        <fullName evidence="3">Translation initiation factor 1</fullName>
    </recommendedName>
</protein>
<name>A0ABD1ZKT7_9MARC</name>
<organism evidence="1 2">
    <name type="scientific">Riccia fluitans</name>
    <dbReference type="NCBI Taxonomy" id="41844"/>
    <lineage>
        <taxon>Eukaryota</taxon>
        <taxon>Viridiplantae</taxon>
        <taxon>Streptophyta</taxon>
        <taxon>Embryophyta</taxon>
        <taxon>Marchantiophyta</taxon>
        <taxon>Marchantiopsida</taxon>
        <taxon>Marchantiidae</taxon>
        <taxon>Marchantiales</taxon>
        <taxon>Ricciaceae</taxon>
        <taxon>Riccia</taxon>
    </lineage>
</organism>
<keyword evidence="2" id="KW-1185">Reference proteome</keyword>
<evidence type="ECO:0000313" key="1">
    <source>
        <dbReference type="EMBL" id="KAL2650689.1"/>
    </source>
</evidence>
<sequence length="107" mass="12685">MTIFSLPRRVHSDHRKMFRGHTITPLRELQKVPQGQEYRIVKQDCGDHVEPYAIVPSESGHFRGFVRSLRVAKDPNTSKTSFQHDQEVVNRETRISIYNFRRRGEFF</sequence>
<accession>A0ABD1ZKT7</accession>
<evidence type="ECO:0008006" key="3">
    <source>
        <dbReference type="Google" id="ProtNLM"/>
    </source>
</evidence>
<reference evidence="1 2" key="1">
    <citation type="submission" date="2024-09" db="EMBL/GenBank/DDBJ databases">
        <title>Chromosome-scale assembly of Riccia fluitans.</title>
        <authorList>
            <person name="Paukszto L."/>
            <person name="Sawicki J."/>
            <person name="Karawczyk K."/>
            <person name="Piernik-Szablinska J."/>
            <person name="Szczecinska M."/>
            <person name="Mazdziarz M."/>
        </authorList>
    </citation>
    <scope>NUCLEOTIDE SEQUENCE [LARGE SCALE GENOMIC DNA]</scope>
    <source>
        <strain evidence="1">Rf_01</strain>
        <tissue evidence="1">Aerial parts of the thallus</tissue>
    </source>
</reference>